<feature type="non-terminal residue" evidence="2">
    <location>
        <position position="1"/>
    </location>
</feature>
<keyword evidence="3" id="KW-1185">Reference proteome</keyword>
<accession>A0ABD0N1P9</accession>
<dbReference type="Proteomes" id="UP001529510">
    <property type="component" value="Unassembled WGS sequence"/>
</dbReference>
<evidence type="ECO:0000313" key="2">
    <source>
        <dbReference type="EMBL" id="KAL0156110.1"/>
    </source>
</evidence>
<evidence type="ECO:0000313" key="3">
    <source>
        <dbReference type="Proteomes" id="UP001529510"/>
    </source>
</evidence>
<reference evidence="2 3" key="1">
    <citation type="submission" date="2024-05" db="EMBL/GenBank/DDBJ databases">
        <title>Genome sequencing and assembly of Indian major carp, Cirrhinus mrigala (Hamilton, 1822).</title>
        <authorList>
            <person name="Mohindra V."/>
            <person name="Chowdhury L.M."/>
            <person name="Lal K."/>
            <person name="Jena J.K."/>
        </authorList>
    </citation>
    <scope>NUCLEOTIDE SEQUENCE [LARGE SCALE GENOMIC DNA]</scope>
    <source>
        <strain evidence="2">CM1030</strain>
        <tissue evidence="2">Blood</tissue>
    </source>
</reference>
<evidence type="ECO:0000259" key="1">
    <source>
        <dbReference type="PROSITE" id="PS51233"/>
    </source>
</evidence>
<feature type="non-terminal residue" evidence="2">
    <location>
        <position position="62"/>
    </location>
</feature>
<gene>
    <name evidence="2" type="ORF">M9458_047356</name>
</gene>
<feature type="domain" description="VWFD" evidence="1">
    <location>
        <begin position="1"/>
        <end position="31"/>
    </location>
</feature>
<sequence length="62" mass="6699">QHDDFTTPEGDVENSVASFAAKFRTGSCPLPSAVTSDPCGQHTQRRQYAESVCSVIHSAVFQ</sequence>
<comment type="caution">
    <text evidence="2">The sequence shown here is derived from an EMBL/GenBank/DDBJ whole genome shotgun (WGS) entry which is preliminary data.</text>
</comment>
<name>A0ABD0N1P9_CIRMR</name>
<organism evidence="2 3">
    <name type="scientific">Cirrhinus mrigala</name>
    <name type="common">Mrigala</name>
    <dbReference type="NCBI Taxonomy" id="683832"/>
    <lineage>
        <taxon>Eukaryota</taxon>
        <taxon>Metazoa</taxon>
        <taxon>Chordata</taxon>
        <taxon>Craniata</taxon>
        <taxon>Vertebrata</taxon>
        <taxon>Euteleostomi</taxon>
        <taxon>Actinopterygii</taxon>
        <taxon>Neopterygii</taxon>
        <taxon>Teleostei</taxon>
        <taxon>Ostariophysi</taxon>
        <taxon>Cypriniformes</taxon>
        <taxon>Cyprinidae</taxon>
        <taxon>Labeoninae</taxon>
        <taxon>Labeonini</taxon>
        <taxon>Cirrhinus</taxon>
    </lineage>
</organism>
<protein>
    <recommendedName>
        <fullName evidence="1">VWFD domain-containing protein</fullName>
    </recommendedName>
</protein>
<dbReference type="EMBL" id="JAMKFB020000024">
    <property type="protein sequence ID" value="KAL0156110.1"/>
    <property type="molecule type" value="Genomic_DNA"/>
</dbReference>
<proteinExistence type="predicted"/>
<dbReference type="PROSITE" id="PS51233">
    <property type="entry name" value="VWFD"/>
    <property type="match status" value="1"/>
</dbReference>
<dbReference type="InterPro" id="IPR001846">
    <property type="entry name" value="VWF_type-D"/>
</dbReference>
<dbReference type="AlphaFoldDB" id="A0ABD0N1P9"/>